<evidence type="ECO:0000313" key="4">
    <source>
        <dbReference type="EMBL" id="CAF4289081.1"/>
    </source>
</evidence>
<proteinExistence type="predicted"/>
<comment type="caution">
    <text evidence="1">The sequence shown here is derived from an EMBL/GenBank/DDBJ whole genome shotgun (WGS) entry which is preliminary data.</text>
</comment>
<evidence type="ECO:0000313" key="5">
    <source>
        <dbReference type="Proteomes" id="UP000663829"/>
    </source>
</evidence>
<evidence type="ECO:0000313" key="1">
    <source>
        <dbReference type="EMBL" id="CAF0819364.1"/>
    </source>
</evidence>
<accession>A0A813U1C6</accession>
<sequence length="171" mass="19886">MLHFAPHSKKKYKKEMNITVGNTVVKPQQSARYLSVIFDRKLQWQAHVEETVRYRITLIRFLARATGEALNTQITLNLFKTLIRTVITYGSSAIPTADDKTWQRLQIVQNKGIRAALGVPIYTSVEYVHRVSKIQKIKPYSIELTRRSLDRALYYEDMITQENINDIIANF</sequence>
<evidence type="ECO:0000313" key="2">
    <source>
        <dbReference type="EMBL" id="CAF1500544.1"/>
    </source>
</evidence>
<dbReference type="OrthoDB" id="416454at2759"/>
<dbReference type="Proteomes" id="UP000682733">
    <property type="component" value="Unassembled WGS sequence"/>
</dbReference>
<protein>
    <submittedName>
        <fullName evidence="1">Uncharacterized protein</fullName>
    </submittedName>
</protein>
<dbReference type="EMBL" id="CAJNOK010034067">
    <property type="protein sequence ID" value="CAF1500544.1"/>
    <property type="molecule type" value="Genomic_DNA"/>
</dbReference>
<dbReference type="AlphaFoldDB" id="A0A813U1C6"/>
<organism evidence="1 5">
    <name type="scientific">Didymodactylos carnosus</name>
    <dbReference type="NCBI Taxonomy" id="1234261"/>
    <lineage>
        <taxon>Eukaryota</taxon>
        <taxon>Metazoa</taxon>
        <taxon>Spiralia</taxon>
        <taxon>Gnathifera</taxon>
        <taxon>Rotifera</taxon>
        <taxon>Eurotatoria</taxon>
        <taxon>Bdelloidea</taxon>
        <taxon>Philodinida</taxon>
        <taxon>Philodinidae</taxon>
        <taxon>Didymodactylos</taxon>
    </lineage>
</organism>
<gene>
    <name evidence="1" type="ORF">GPM918_LOCUS4463</name>
    <name evidence="2" type="ORF">OVA965_LOCUS36917</name>
    <name evidence="3" type="ORF">SRO942_LOCUS4464</name>
    <name evidence="4" type="ORF">TMI583_LOCUS37953</name>
</gene>
<dbReference type="EMBL" id="CAJOBA010056078">
    <property type="protein sequence ID" value="CAF4289081.1"/>
    <property type="molecule type" value="Genomic_DNA"/>
</dbReference>
<dbReference type="EMBL" id="CAJOBC010000600">
    <property type="protein sequence ID" value="CAF3605708.1"/>
    <property type="molecule type" value="Genomic_DNA"/>
</dbReference>
<name>A0A813U1C6_9BILA</name>
<evidence type="ECO:0000313" key="3">
    <source>
        <dbReference type="EMBL" id="CAF3605708.1"/>
    </source>
</evidence>
<dbReference type="EMBL" id="CAJNOQ010000600">
    <property type="protein sequence ID" value="CAF0819364.1"/>
    <property type="molecule type" value="Genomic_DNA"/>
</dbReference>
<keyword evidence="5" id="KW-1185">Reference proteome</keyword>
<reference evidence="1" key="1">
    <citation type="submission" date="2021-02" db="EMBL/GenBank/DDBJ databases">
        <authorList>
            <person name="Nowell W R."/>
        </authorList>
    </citation>
    <scope>NUCLEOTIDE SEQUENCE</scope>
</reference>
<dbReference type="Proteomes" id="UP000663829">
    <property type="component" value="Unassembled WGS sequence"/>
</dbReference>
<dbReference type="Proteomes" id="UP000681722">
    <property type="component" value="Unassembled WGS sequence"/>
</dbReference>
<dbReference type="Proteomes" id="UP000677228">
    <property type="component" value="Unassembled WGS sequence"/>
</dbReference>